<dbReference type="EMBL" id="VSWD01000009">
    <property type="protein sequence ID" value="KAK3092325.1"/>
    <property type="molecule type" value="Genomic_DNA"/>
</dbReference>
<evidence type="ECO:0000313" key="3">
    <source>
        <dbReference type="Proteomes" id="UP001186944"/>
    </source>
</evidence>
<evidence type="ECO:0000313" key="2">
    <source>
        <dbReference type="EMBL" id="KAK3092325.1"/>
    </source>
</evidence>
<feature type="compositionally biased region" description="Polar residues" evidence="1">
    <location>
        <begin position="35"/>
        <end position="44"/>
    </location>
</feature>
<dbReference type="AlphaFoldDB" id="A0AA88Y9W6"/>
<name>A0AA88Y9W6_PINIB</name>
<feature type="region of interest" description="Disordered" evidence="1">
    <location>
        <begin position="123"/>
        <end position="193"/>
    </location>
</feature>
<gene>
    <name evidence="2" type="ORF">FSP39_001311</name>
</gene>
<feature type="compositionally biased region" description="Basic residues" evidence="1">
    <location>
        <begin position="174"/>
        <end position="193"/>
    </location>
</feature>
<reference evidence="2" key="1">
    <citation type="submission" date="2019-08" db="EMBL/GenBank/DDBJ databases">
        <title>The improved chromosome-level genome for the pearl oyster Pinctada fucata martensii using PacBio sequencing and Hi-C.</title>
        <authorList>
            <person name="Zheng Z."/>
        </authorList>
    </citation>
    <scope>NUCLEOTIDE SEQUENCE</scope>
    <source>
        <strain evidence="2">ZZ-2019</strain>
        <tissue evidence="2">Adductor muscle</tissue>
    </source>
</reference>
<keyword evidence="3" id="KW-1185">Reference proteome</keyword>
<sequence>MSKVHSERPPEYRGPSKIPRFYNNSAALPPVDMSSGGQRNPSKLQQLQSNYQQRLMKEKEEKLIKMYEDNQRRALQKVNSQSKMTVRDFFKERRQMEQNVDNAHALPSMNTHYKIKRMDVQSDTDDPWVHRQNSNGSLKYSKIAKGRDKSNPLAPIDRNRGQNSMIPAPVPQKPQRHGRPWTLKRPHQKIPHP</sequence>
<comment type="caution">
    <text evidence="2">The sequence shown here is derived from an EMBL/GenBank/DDBJ whole genome shotgun (WGS) entry which is preliminary data.</text>
</comment>
<feature type="compositionally biased region" description="Basic and acidic residues" evidence="1">
    <location>
        <begin position="1"/>
        <end position="11"/>
    </location>
</feature>
<evidence type="ECO:0000256" key="1">
    <source>
        <dbReference type="SAM" id="MobiDB-lite"/>
    </source>
</evidence>
<organism evidence="2 3">
    <name type="scientific">Pinctada imbricata</name>
    <name type="common">Atlantic pearl-oyster</name>
    <name type="synonym">Pinctada martensii</name>
    <dbReference type="NCBI Taxonomy" id="66713"/>
    <lineage>
        <taxon>Eukaryota</taxon>
        <taxon>Metazoa</taxon>
        <taxon>Spiralia</taxon>
        <taxon>Lophotrochozoa</taxon>
        <taxon>Mollusca</taxon>
        <taxon>Bivalvia</taxon>
        <taxon>Autobranchia</taxon>
        <taxon>Pteriomorphia</taxon>
        <taxon>Pterioida</taxon>
        <taxon>Pterioidea</taxon>
        <taxon>Pteriidae</taxon>
        <taxon>Pinctada</taxon>
    </lineage>
</organism>
<accession>A0AA88Y9W6</accession>
<feature type="region of interest" description="Disordered" evidence="1">
    <location>
        <begin position="1"/>
        <end position="44"/>
    </location>
</feature>
<proteinExistence type="predicted"/>
<dbReference type="Proteomes" id="UP001186944">
    <property type="component" value="Unassembled WGS sequence"/>
</dbReference>
<protein>
    <submittedName>
        <fullName evidence="2">Uncharacterized protein</fullName>
    </submittedName>
</protein>